<feature type="non-terminal residue" evidence="1">
    <location>
        <position position="1"/>
    </location>
</feature>
<name>A0ABV6ZXD7_9PROT</name>
<sequence length="196" mass="20901">AALALQSASLPSCAELEYEGTHQDCVLVTANGHTATFTFEPGEWGESGILIVTNAEGDCLWTDEFETESFFLPRLEDLDGNGFEDILVPLITGNVNTEMLLIMGGEGGYALASREISGHTFEPVVPGLFVVQARSSAIEHYASFYAWDGATLDLEATVSITFDSDESASCTLATGAVGRGEDFYCAAVMNESDSTE</sequence>
<accession>A0ABV6ZXD7</accession>
<proteinExistence type="predicted"/>
<organism evidence="1 2">
    <name type="scientific">Hyphobacterium vulgare</name>
    <dbReference type="NCBI Taxonomy" id="1736751"/>
    <lineage>
        <taxon>Bacteria</taxon>
        <taxon>Pseudomonadati</taxon>
        <taxon>Pseudomonadota</taxon>
        <taxon>Alphaproteobacteria</taxon>
        <taxon>Maricaulales</taxon>
        <taxon>Maricaulaceae</taxon>
        <taxon>Hyphobacterium</taxon>
    </lineage>
</organism>
<protein>
    <recommendedName>
        <fullName evidence="3">VCBS repeat-containing protein</fullName>
    </recommendedName>
</protein>
<evidence type="ECO:0000313" key="2">
    <source>
        <dbReference type="Proteomes" id="UP001595379"/>
    </source>
</evidence>
<evidence type="ECO:0008006" key="3">
    <source>
        <dbReference type="Google" id="ProtNLM"/>
    </source>
</evidence>
<dbReference type="EMBL" id="JBHRSV010000014">
    <property type="protein sequence ID" value="MFC2926008.1"/>
    <property type="molecule type" value="Genomic_DNA"/>
</dbReference>
<gene>
    <name evidence="1" type="ORF">ACFOOR_07810</name>
</gene>
<reference evidence="2" key="1">
    <citation type="journal article" date="2019" name="Int. J. Syst. Evol. Microbiol.">
        <title>The Global Catalogue of Microorganisms (GCM) 10K type strain sequencing project: providing services to taxonomists for standard genome sequencing and annotation.</title>
        <authorList>
            <consortium name="The Broad Institute Genomics Platform"/>
            <consortium name="The Broad Institute Genome Sequencing Center for Infectious Disease"/>
            <person name="Wu L."/>
            <person name="Ma J."/>
        </authorList>
    </citation>
    <scope>NUCLEOTIDE SEQUENCE [LARGE SCALE GENOMIC DNA]</scope>
    <source>
        <strain evidence="2">KCTC 52487</strain>
    </source>
</reference>
<comment type="caution">
    <text evidence="1">The sequence shown here is derived from an EMBL/GenBank/DDBJ whole genome shotgun (WGS) entry which is preliminary data.</text>
</comment>
<dbReference type="Proteomes" id="UP001595379">
    <property type="component" value="Unassembled WGS sequence"/>
</dbReference>
<evidence type="ECO:0000313" key="1">
    <source>
        <dbReference type="EMBL" id="MFC2926008.1"/>
    </source>
</evidence>
<keyword evidence="2" id="KW-1185">Reference proteome</keyword>
<dbReference type="RefSeq" id="WP_380214219.1">
    <property type="nucleotide sequence ID" value="NZ_JBHRSV010000014.1"/>
</dbReference>